<evidence type="ECO:0000256" key="1">
    <source>
        <dbReference type="ARBA" id="ARBA00000085"/>
    </source>
</evidence>
<dbReference type="PROSITE" id="PS50885">
    <property type="entry name" value="HAMP"/>
    <property type="match status" value="1"/>
</dbReference>
<evidence type="ECO:0000256" key="4">
    <source>
        <dbReference type="ARBA" id="ARBA00012438"/>
    </source>
</evidence>
<dbReference type="SMART" id="SM00304">
    <property type="entry name" value="HAMP"/>
    <property type="match status" value="1"/>
</dbReference>
<comment type="caution">
    <text evidence="15">The sequence shown here is derived from an EMBL/GenBank/DDBJ whole genome shotgun (WGS) entry which is preliminary data.</text>
</comment>
<evidence type="ECO:0000256" key="5">
    <source>
        <dbReference type="ARBA" id="ARBA00022553"/>
    </source>
</evidence>
<dbReference type="InterPro" id="IPR036097">
    <property type="entry name" value="HisK_dim/P_sf"/>
</dbReference>
<evidence type="ECO:0000256" key="7">
    <source>
        <dbReference type="ARBA" id="ARBA00022692"/>
    </source>
</evidence>
<dbReference type="Pfam" id="PF02518">
    <property type="entry name" value="HATPase_c"/>
    <property type="match status" value="1"/>
</dbReference>
<dbReference type="Proteomes" id="UP001596306">
    <property type="component" value="Unassembled WGS sequence"/>
</dbReference>
<proteinExistence type="predicted"/>
<keyword evidence="10" id="KW-0902">Two-component regulatory system</keyword>
<dbReference type="Pfam" id="PF00672">
    <property type="entry name" value="HAMP"/>
    <property type="match status" value="1"/>
</dbReference>
<feature type="domain" description="Histidine kinase" evidence="13">
    <location>
        <begin position="232"/>
        <end position="433"/>
    </location>
</feature>
<evidence type="ECO:0000256" key="8">
    <source>
        <dbReference type="ARBA" id="ARBA00022777"/>
    </source>
</evidence>
<evidence type="ECO:0000256" key="2">
    <source>
        <dbReference type="ARBA" id="ARBA00004141"/>
    </source>
</evidence>
<evidence type="ECO:0000256" key="12">
    <source>
        <dbReference type="SAM" id="Phobius"/>
    </source>
</evidence>
<comment type="catalytic activity">
    <reaction evidence="1">
        <text>ATP + protein L-histidine = ADP + protein N-phospho-L-histidine.</text>
        <dbReference type="EC" id="2.7.13.3"/>
    </reaction>
</comment>
<keyword evidence="7 12" id="KW-0812">Transmembrane</keyword>
<evidence type="ECO:0000256" key="3">
    <source>
        <dbReference type="ARBA" id="ARBA00004236"/>
    </source>
</evidence>
<dbReference type="Gene3D" id="3.30.565.10">
    <property type="entry name" value="Histidine kinase-like ATPase, C-terminal domain"/>
    <property type="match status" value="1"/>
</dbReference>
<accession>A0ABW1VGA2</accession>
<keyword evidence="5" id="KW-0597">Phosphoprotein</keyword>
<dbReference type="InterPro" id="IPR003660">
    <property type="entry name" value="HAMP_dom"/>
</dbReference>
<dbReference type="Gene3D" id="1.10.287.130">
    <property type="match status" value="1"/>
</dbReference>
<dbReference type="SMART" id="SM00388">
    <property type="entry name" value="HisKA"/>
    <property type="match status" value="1"/>
</dbReference>
<evidence type="ECO:0000313" key="16">
    <source>
        <dbReference type="Proteomes" id="UP001596306"/>
    </source>
</evidence>
<gene>
    <name evidence="15" type="ORF">ACFQB0_06475</name>
</gene>
<dbReference type="InterPro" id="IPR050428">
    <property type="entry name" value="TCS_sensor_his_kinase"/>
</dbReference>
<evidence type="ECO:0000313" key="15">
    <source>
        <dbReference type="EMBL" id="MFC6355749.1"/>
    </source>
</evidence>
<evidence type="ECO:0000256" key="10">
    <source>
        <dbReference type="ARBA" id="ARBA00023012"/>
    </source>
</evidence>
<dbReference type="InterPro" id="IPR003661">
    <property type="entry name" value="HisK_dim/P_dom"/>
</dbReference>
<dbReference type="SUPFAM" id="SSF47384">
    <property type="entry name" value="Homodimeric domain of signal transducing histidine kinase"/>
    <property type="match status" value="1"/>
</dbReference>
<dbReference type="InterPro" id="IPR004358">
    <property type="entry name" value="Sig_transdc_His_kin-like_C"/>
</dbReference>
<dbReference type="SMART" id="SM00387">
    <property type="entry name" value="HATPase_c"/>
    <property type="match status" value="1"/>
</dbReference>
<dbReference type="PRINTS" id="PR00344">
    <property type="entry name" value="BCTRLSENSOR"/>
</dbReference>
<feature type="transmembrane region" description="Helical" evidence="12">
    <location>
        <begin position="7"/>
        <end position="30"/>
    </location>
</feature>
<sequence length="445" mass="47347">MSVRRRIVLATAIITTIGMGMLVALLAIVLDAVVDDEIDGALRDRSAAVIATVEPDGGSLLVRETPDAALDKLAWIYDSSGSLKEGPETSGPLTGTADSLGTVEQTTVVEIDDWRLRAEPIVLDGTRLGTVVVGVALVPYRTTVGYAIAGSAGLGLLVSLGMSLLAAWTVGRALAPVAVMARRAEEWSEDELDKRFELGDGGDEITQLGRVLDRLLERVSRTILAEQRLTAELAHELRTPLTVIRAEAELAGADKRMGAQGHKRFERIAVSAEQMSDSITTLLSLARGSFLQEDAVAVERVFEQLSALPMNLNRRCELVFDPGGTLFFAVPENVAIRALSPVLENALRYATSRIDVTARPNGENIEVRIVDDGAGISVDPAQLFAPGYRDPGSPGAGLGLSLARRLARAAGGDVELIAEADETAFVIILPRATRRRGELPAATSS</sequence>
<protein>
    <recommendedName>
        <fullName evidence="4">histidine kinase</fullName>
        <ecNumber evidence="4">2.7.13.3</ecNumber>
    </recommendedName>
</protein>
<dbReference type="InterPro" id="IPR003594">
    <property type="entry name" value="HATPase_dom"/>
</dbReference>
<feature type="domain" description="HAMP" evidence="14">
    <location>
        <begin position="171"/>
        <end position="224"/>
    </location>
</feature>
<keyword evidence="11 12" id="KW-0472">Membrane</keyword>
<keyword evidence="6" id="KW-0808">Transferase</keyword>
<dbReference type="InterPro" id="IPR036890">
    <property type="entry name" value="HATPase_C_sf"/>
</dbReference>
<dbReference type="CDD" id="cd00082">
    <property type="entry name" value="HisKA"/>
    <property type="match status" value="1"/>
</dbReference>
<organism evidence="15 16">
    <name type="scientific">Luethyella okanaganae</name>
    <dbReference type="NCBI Taxonomy" id="69372"/>
    <lineage>
        <taxon>Bacteria</taxon>
        <taxon>Bacillati</taxon>
        <taxon>Actinomycetota</taxon>
        <taxon>Actinomycetes</taxon>
        <taxon>Micrococcales</taxon>
        <taxon>Microbacteriaceae</taxon>
        <taxon>Luethyella</taxon>
    </lineage>
</organism>
<evidence type="ECO:0000259" key="14">
    <source>
        <dbReference type="PROSITE" id="PS50885"/>
    </source>
</evidence>
<name>A0ABW1VGA2_9MICO</name>
<dbReference type="EMBL" id="JBHSTP010000001">
    <property type="protein sequence ID" value="MFC6355749.1"/>
    <property type="molecule type" value="Genomic_DNA"/>
</dbReference>
<evidence type="ECO:0000256" key="9">
    <source>
        <dbReference type="ARBA" id="ARBA00022989"/>
    </source>
</evidence>
<dbReference type="PANTHER" id="PTHR45436:SF15">
    <property type="entry name" value="SENSOR HISTIDINE KINASE CUSS"/>
    <property type="match status" value="1"/>
</dbReference>
<dbReference type="GO" id="GO:0016301">
    <property type="term" value="F:kinase activity"/>
    <property type="evidence" value="ECO:0007669"/>
    <property type="project" value="UniProtKB-KW"/>
</dbReference>
<evidence type="ECO:0000259" key="13">
    <source>
        <dbReference type="PROSITE" id="PS50109"/>
    </source>
</evidence>
<dbReference type="InterPro" id="IPR005467">
    <property type="entry name" value="His_kinase_dom"/>
</dbReference>
<dbReference type="PROSITE" id="PS50109">
    <property type="entry name" value="HIS_KIN"/>
    <property type="match status" value="1"/>
</dbReference>
<keyword evidence="16" id="KW-1185">Reference proteome</keyword>
<dbReference type="SUPFAM" id="SSF55874">
    <property type="entry name" value="ATPase domain of HSP90 chaperone/DNA topoisomerase II/histidine kinase"/>
    <property type="match status" value="1"/>
</dbReference>
<keyword evidence="8 15" id="KW-0418">Kinase</keyword>
<evidence type="ECO:0000256" key="11">
    <source>
        <dbReference type="ARBA" id="ARBA00023136"/>
    </source>
</evidence>
<evidence type="ECO:0000256" key="6">
    <source>
        <dbReference type="ARBA" id="ARBA00022679"/>
    </source>
</evidence>
<dbReference type="EC" id="2.7.13.3" evidence="4"/>
<dbReference type="Pfam" id="PF00512">
    <property type="entry name" value="HisKA"/>
    <property type="match status" value="1"/>
</dbReference>
<reference evidence="16" key="1">
    <citation type="journal article" date="2019" name="Int. J. Syst. Evol. Microbiol.">
        <title>The Global Catalogue of Microorganisms (GCM) 10K type strain sequencing project: providing services to taxonomists for standard genome sequencing and annotation.</title>
        <authorList>
            <consortium name="The Broad Institute Genomics Platform"/>
            <consortium name="The Broad Institute Genome Sequencing Center for Infectious Disease"/>
            <person name="Wu L."/>
            <person name="Ma J."/>
        </authorList>
    </citation>
    <scope>NUCLEOTIDE SEQUENCE [LARGE SCALE GENOMIC DNA]</scope>
    <source>
        <strain evidence="16">CCUG 43304</strain>
    </source>
</reference>
<dbReference type="RefSeq" id="WP_386728985.1">
    <property type="nucleotide sequence ID" value="NZ_JBHSTP010000001.1"/>
</dbReference>
<comment type="subcellular location">
    <subcellularLocation>
        <location evidence="3">Cell membrane</location>
    </subcellularLocation>
    <subcellularLocation>
        <location evidence="2">Membrane</location>
        <topology evidence="2">Multi-pass membrane protein</topology>
    </subcellularLocation>
</comment>
<dbReference type="PANTHER" id="PTHR45436">
    <property type="entry name" value="SENSOR HISTIDINE KINASE YKOH"/>
    <property type="match status" value="1"/>
</dbReference>
<keyword evidence="9 12" id="KW-1133">Transmembrane helix</keyword>